<gene>
    <name evidence="5" type="ORF">ACFPK8_07810</name>
</gene>
<keyword evidence="6" id="KW-1185">Reference proteome</keyword>
<dbReference type="InterPro" id="IPR009057">
    <property type="entry name" value="Homeodomain-like_sf"/>
</dbReference>
<dbReference type="Gene3D" id="1.10.10.60">
    <property type="entry name" value="Homeodomain-like"/>
    <property type="match status" value="1"/>
</dbReference>
<feature type="domain" description="HTH araC/xylS-type" evidence="4">
    <location>
        <begin position="5"/>
        <end position="103"/>
    </location>
</feature>
<evidence type="ECO:0000256" key="1">
    <source>
        <dbReference type="ARBA" id="ARBA00023015"/>
    </source>
</evidence>
<dbReference type="SUPFAM" id="SSF109854">
    <property type="entry name" value="DinB/YfiT-like putative metalloenzymes"/>
    <property type="match status" value="1"/>
</dbReference>
<dbReference type="Pfam" id="PF12833">
    <property type="entry name" value="HTH_18"/>
    <property type="match status" value="1"/>
</dbReference>
<evidence type="ECO:0000313" key="6">
    <source>
        <dbReference type="Proteomes" id="UP001595937"/>
    </source>
</evidence>
<dbReference type="Proteomes" id="UP001595937">
    <property type="component" value="Unassembled WGS sequence"/>
</dbReference>
<keyword evidence="3" id="KW-0804">Transcription</keyword>
<sequence length="312" mass="34432">MPDTDPMRRLLDAVLDVGGGSLGEMASRAHLSAFHFQRMVRSYAGESPSALRRRVRLEQAAWNLQRGSSATDAAFAAGYDSLEGFSRAFRRAFGCAPSELPARSERGHWLPAPNGIHFHSPTVLYVDAGQVHEHSAGDVLALLVDHDLEDIDALLDAARDLPAGELRAVRLPGSRPRGGDGADESILQVARHLVLSKEPWLAAIAGESAPDLTGPDDVPALLERHHQVSPRWLATVRDVDRRGAWQDSIIDALCDPPESFLLSQILAHELTYSTHRRQLLRWMLTDAGLSLEARHLDPDPILWHRRKIGERP</sequence>
<keyword evidence="1" id="KW-0805">Transcription regulation</keyword>
<evidence type="ECO:0000256" key="2">
    <source>
        <dbReference type="ARBA" id="ARBA00023125"/>
    </source>
</evidence>
<dbReference type="InterPro" id="IPR050204">
    <property type="entry name" value="AraC_XylS_family_regulators"/>
</dbReference>
<comment type="caution">
    <text evidence="5">The sequence shown here is derived from an EMBL/GenBank/DDBJ whole genome shotgun (WGS) entry which is preliminary data.</text>
</comment>
<dbReference type="InterPro" id="IPR018060">
    <property type="entry name" value="HTH_AraC"/>
</dbReference>
<dbReference type="EMBL" id="JBHSLN010000020">
    <property type="protein sequence ID" value="MFC5297415.1"/>
    <property type="molecule type" value="Genomic_DNA"/>
</dbReference>
<reference evidence="6" key="1">
    <citation type="journal article" date="2019" name="Int. J. Syst. Evol. Microbiol.">
        <title>The Global Catalogue of Microorganisms (GCM) 10K type strain sequencing project: providing services to taxonomists for standard genome sequencing and annotation.</title>
        <authorList>
            <consortium name="The Broad Institute Genomics Platform"/>
            <consortium name="The Broad Institute Genome Sequencing Center for Infectious Disease"/>
            <person name="Wu L."/>
            <person name="Ma J."/>
        </authorList>
    </citation>
    <scope>NUCLEOTIDE SEQUENCE [LARGE SCALE GENOMIC DNA]</scope>
    <source>
        <strain evidence="6">CGMCC 1.16455</strain>
    </source>
</reference>
<dbReference type="GeneID" id="303297420"/>
<protein>
    <submittedName>
        <fullName evidence="5">Helix-turn-helix domain-containing protein</fullName>
    </submittedName>
</protein>
<organism evidence="5 6">
    <name type="scientific">Brachybacterium tyrofermentans</name>
    <dbReference type="NCBI Taxonomy" id="47848"/>
    <lineage>
        <taxon>Bacteria</taxon>
        <taxon>Bacillati</taxon>
        <taxon>Actinomycetota</taxon>
        <taxon>Actinomycetes</taxon>
        <taxon>Micrococcales</taxon>
        <taxon>Dermabacteraceae</taxon>
        <taxon>Brachybacterium</taxon>
    </lineage>
</organism>
<dbReference type="PANTHER" id="PTHR46796">
    <property type="entry name" value="HTH-TYPE TRANSCRIPTIONAL ACTIVATOR RHAS-RELATED"/>
    <property type="match status" value="1"/>
</dbReference>
<dbReference type="SMART" id="SM00342">
    <property type="entry name" value="HTH_ARAC"/>
    <property type="match status" value="1"/>
</dbReference>
<dbReference type="InterPro" id="IPR024775">
    <property type="entry name" value="DinB-like"/>
</dbReference>
<proteinExistence type="predicted"/>
<accession>A0ABW0FGF3</accession>
<evidence type="ECO:0000259" key="4">
    <source>
        <dbReference type="PROSITE" id="PS01124"/>
    </source>
</evidence>
<dbReference type="PROSITE" id="PS01124">
    <property type="entry name" value="HTH_ARAC_FAMILY_2"/>
    <property type="match status" value="1"/>
</dbReference>
<evidence type="ECO:0000256" key="3">
    <source>
        <dbReference type="ARBA" id="ARBA00023163"/>
    </source>
</evidence>
<name>A0ABW0FGF3_9MICO</name>
<dbReference type="RefSeq" id="WP_193115715.1">
    <property type="nucleotide sequence ID" value="NZ_BAAAIR010000038.1"/>
</dbReference>
<dbReference type="Gene3D" id="1.20.120.450">
    <property type="entry name" value="dinb family like domain"/>
    <property type="match status" value="1"/>
</dbReference>
<keyword evidence="2" id="KW-0238">DNA-binding</keyword>
<dbReference type="Pfam" id="PF12867">
    <property type="entry name" value="DinB_2"/>
    <property type="match status" value="1"/>
</dbReference>
<evidence type="ECO:0000313" key="5">
    <source>
        <dbReference type="EMBL" id="MFC5297415.1"/>
    </source>
</evidence>
<dbReference type="SUPFAM" id="SSF46689">
    <property type="entry name" value="Homeodomain-like"/>
    <property type="match status" value="1"/>
</dbReference>
<dbReference type="InterPro" id="IPR034660">
    <property type="entry name" value="DinB/YfiT-like"/>
</dbReference>